<dbReference type="PANTHER" id="PTHR10426:SF88">
    <property type="entry name" value="ADIPOCYTE PLASMA MEMBRANE-ASSOCIATED PROTEIN HEMOMUCIN-RELATED"/>
    <property type="match status" value="1"/>
</dbReference>
<protein>
    <submittedName>
        <fullName evidence="6">Strictosidine synthase</fullName>
    </submittedName>
</protein>
<evidence type="ECO:0000259" key="5">
    <source>
        <dbReference type="Pfam" id="PF03088"/>
    </source>
</evidence>
<dbReference type="OrthoDB" id="5307922at2759"/>
<evidence type="ECO:0000313" key="7">
    <source>
        <dbReference type="Proteomes" id="UP000247498"/>
    </source>
</evidence>
<evidence type="ECO:0000313" key="6">
    <source>
        <dbReference type="EMBL" id="GBF92278.1"/>
    </source>
</evidence>
<keyword evidence="2" id="KW-0597">Phosphoprotein</keyword>
<dbReference type="FunCoup" id="A0A2V0NXB4">
    <property type="interactions" value="1118"/>
</dbReference>
<dbReference type="PANTHER" id="PTHR10426">
    <property type="entry name" value="STRICTOSIDINE SYNTHASE-RELATED"/>
    <property type="match status" value="1"/>
</dbReference>
<accession>A0A2V0NXB4</accession>
<keyword evidence="3" id="KW-0325">Glycoprotein</keyword>
<comment type="similarity">
    <text evidence="1">Belongs to the strictosidine synthase family.</text>
</comment>
<dbReference type="InterPro" id="IPR018119">
    <property type="entry name" value="Strictosidine_synth_cons-reg"/>
</dbReference>
<dbReference type="STRING" id="307507.A0A2V0NXB4"/>
<reference evidence="6 7" key="1">
    <citation type="journal article" date="2018" name="Sci. Rep.">
        <title>Raphidocelis subcapitata (=Pseudokirchneriella subcapitata) provides an insight into genome evolution and environmental adaptations in the Sphaeropleales.</title>
        <authorList>
            <person name="Suzuki S."/>
            <person name="Yamaguchi H."/>
            <person name="Nakajima N."/>
            <person name="Kawachi M."/>
        </authorList>
    </citation>
    <scope>NUCLEOTIDE SEQUENCE [LARGE SCALE GENOMIC DNA]</scope>
    <source>
        <strain evidence="6 7">NIES-35</strain>
    </source>
</reference>
<name>A0A2V0NXB4_9CHLO</name>
<dbReference type="GO" id="GO:0016787">
    <property type="term" value="F:hydrolase activity"/>
    <property type="evidence" value="ECO:0007669"/>
    <property type="project" value="TreeGrafter"/>
</dbReference>
<dbReference type="Pfam" id="PF03088">
    <property type="entry name" value="Str_synth"/>
    <property type="match status" value="1"/>
</dbReference>
<organism evidence="6 7">
    <name type="scientific">Raphidocelis subcapitata</name>
    <dbReference type="NCBI Taxonomy" id="307507"/>
    <lineage>
        <taxon>Eukaryota</taxon>
        <taxon>Viridiplantae</taxon>
        <taxon>Chlorophyta</taxon>
        <taxon>core chlorophytes</taxon>
        <taxon>Chlorophyceae</taxon>
        <taxon>CS clade</taxon>
        <taxon>Sphaeropleales</taxon>
        <taxon>Selenastraceae</taxon>
        <taxon>Raphidocelis</taxon>
    </lineage>
</organism>
<dbReference type="AlphaFoldDB" id="A0A2V0NXB4"/>
<evidence type="ECO:0000256" key="2">
    <source>
        <dbReference type="ARBA" id="ARBA00022553"/>
    </source>
</evidence>
<dbReference type="GO" id="GO:0012505">
    <property type="term" value="C:endomembrane system"/>
    <property type="evidence" value="ECO:0007669"/>
    <property type="project" value="TreeGrafter"/>
</dbReference>
<comment type="caution">
    <text evidence="6">The sequence shown here is derived from an EMBL/GenBank/DDBJ whole genome shotgun (WGS) entry which is preliminary data.</text>
</comment>
<dbReference type="Gene3D" id="2.120.10.30">
    <property type="entry name" value="TolB, C-terminal domain"/>
    <property type="match status" value="1"/>
</dbReference>
<keyword evidence="7" id="KW-1185">Reference proteome</keyword>
<dbReference type="InParanoid" id="A0A2V0NXB4"/>
<evidence type="ECO:0000256" key="4">
    <source>
        <dbReference type="SAM" id="MobiDB-lite"/>
    </source>
</evidence>
<evidence type="ECO:0000256" key="3">
    <source>
        <dbReference type="ARBA" id="ARBA00023180"/>
    </source>
</evidence>
<dbReference type="InterPro" id="IPR011042">
    <property type="entry name" value="6-blade_b-propeller_TolB-like"/>
</dbReference>
<feature type="domain" description="Strictosidine synthase conserved region" evidence="5">
    <location>
        <begin position="193"/>
        <end position="290"/>
    </location>
</feature>
<gene>
    <name evidence="6" type="ORF">Rsub_05361</name>
</gene>
<dbReference type="Pfam" id="PF20067">
    <property type="entry name" value="SSL_N"/>
    <property type="match status" value="1"/>
</dbReference>
<feature type="region of interest" description="Disordered" evidence="4">
    <location>
        <begin position="1"/>
        <end position="21"/>
    </location>
</feature>
<proteinExistence type="inferred from homology"/>
<dbReference type="SUPFAM" id="SSF63829">
    <property type="entry name" value="Calcium-dependent phosphotriesterase"/>
    <property type="match status" value="1"/>
</dbReference>
<sequence length="420" mass="44696">MAGSNGPPRPKAARPSSSGSLPRSAIILGIVAGLASIRTGWVAVPLPYPANGKHVHVAPGDVLPWRPRPFEGEFAHNTKLQRATRLFEGKIQGSESVAVSPEGRLVMLDKFNRVWEAEPAAGGGYELGAAPVAHLGAGRPLGYHFDANGDLIVCDSYKGLLKLERATGRVELLTDRVSDSSPLDPGSFITYANDLDIAADGRVYFTSCSNIVPQKGEGGYWDTYRGWLLDVAQASPEGRLLRYDPATRETVVLTKGFYYGNGVALSKDGSFLLMVETNRIRVHRYWIKGPKAGTSEVVIDRLPGVPDGVSRAADGSFWLAMLSPVPPIAKLLGEPGVRAVFAWMPDWLRPPPRPAGMVAKITGDGEVLDFLDDPTGERVAYISAVSEAGGRLFIGNLVKDYVSVLDLGGGGGGGEAGASH</sequence>
<dbReference type="EMBL" id="BDRX01000030">
    <property type="protein sequence ID" value="GBF92278.1"/>
    <property type="molecule type" value="Genomic_DNA"/>
</dbReference>
<dbReference type="Proteomes" id="UP000247498">
    <property type="component" value="Unassembled WGS sequence"/>
</dbReference>
<evidence type="ECO:0000256" key="1">
    <source>
        <dbReference type="ARBA" id="ARBA00009191"/>
    </source>
</evidence>